<proteinExistence type="predicted"/>
<protein>
    <submittedName>
        <fullName evidence="1">Uncharacterized protein</fullName>
    </submittedName>
</protein>
<dbReference type="RefSeq" id="WP_165108781.1">
    <property type="nucleotide sequence ID" value="NZ_JAALAA010000001.1"/>
</dbReference>
<comment type="caution">
    <text evidence="1">The sequence shown here is derived from an EMBL/GenBank/DDBJ whole genome shotgun (WGS) entry which is preliminary data.</text>
</comment>
<dbReference type="SUPFAM" id="SSF52540">
    <property type="entry name" value="P-loop containing nucleoside triphosphate hydrolases"/>
    <property type="match status" value="1"/>
</dbReference>
<evidence type="ECO:0000313" key="1">
    <source>
        <dbReference type="EMBL" id="NGN91296.1"/>
    </source>
</evidence>
<dbReference type="InterPro" id="IPR027417">
    <property type="entry name" value="P-loop_NTPase"/>
</dbReference>
<evidence type="ECO:0000313" key="2">
    <source>
        <dbReference type="Proteomes" id="UP000483261"/>
    </source>
</evidence>
<dbReference type="Gene3D" id="3.40.50.300">
    <property type="entry name" value="P-loop containing nucleotide triphosphate hydrolases"/>
    <property type="match status" value="1"/>
</dbReference>
<name>A0A6M1QU10_9ACTN</name>
<organism evidence="1 2">
    <name type="scientific">Nocardioides turkmenicus</name>
    <dbReference type="NCBI Taxonomy" id="2711220"/>
    <lineage>
        <taxon>Bacteria</taxon>
        <taxon>Bacillati</taxon>
        <taxon>Actinomycetota</taxon>
        <taxon>Actinomycetes</taxon>
        <taxon>Propionibacteriales</taxon>
        <taxon>Nocardioidaceae</taxon>
        <taxon>Nocardioides</taxon>
    </lineage>
</organism>
<gene>
    <name evidence="1" type="ORF">G5C66_00900</name>
</gene>
<keyword evidence="2" id="KW-1185">Reference proteome</keyword>
<reference evidence="1 2" key="1">
    <citation type="submission" date="2020-02" db="EMBL/GenBank/DDBJ databases">
        <title>Whole-genome analyses of novel actinobacteria.</title>
        <authorList>
            <person name="Sahin N."/>
        </authorList>
    </citation>
    <scope>NUCLEOTIDE SEQUENCE [LARGE SCALE GENOMIC DNA]</scope>
    <source>
        <strain evidence="1 2">KC13</strain>
    </source>
</reference>
<sequence length="1233" mass="130801">MTSNTSAASAGGSAGASGVGFQNQVFAWAASWLVAEEPLPISLIAGKVVQVGAQTGFEVDDVAVLTDLGSGMFVQAKVGMALGTTDDSPLAKALRQAVELYLEGTVPEVGTGGRPVDASRDAIVLCTDYSAPATVRNDLRQALRRVASQPPGTVLGKELTGPQNAALKVALGHIQPAWSAARASVEPTDEELRTLFRALHVLVLDLEDGRQDQQAALSTLHRGLAQQTSALLAWKVLVDEGQAASVTRQWRDRSALTLALAQHGISTTLPAKHASDIEVLCERSAVNLHALHGEAVLPVAGGLYISRAVAKTLRETVGREPVLVVGDAGAGKSAVIQDLASARLGDEEVIVLRASDVAGTNRLVTNAPLQEVLRAWAGPPGLLVIDGVDALRGSEDREYLSSIVAGLAGTRWQVVASARSFDTRNSQPLQRAFAGEPVSMEGSMVDPQLSAVRHLLVADLSDDDLNQVIVAPMPVAEVLAEAAPDLRKLLRNPFNLRLAATLAGQMTAGQHAELVSVRSRVELLGHYWTWRIRNQDKTARDALLKRLASSMLTNRRLQTTEEEPTVRETDSVALESLLSQSVLSALDGPIPGVGRVLAFSHNILFDYATAIYVLYHPLDATGLVKSLDADPILPLVARPSFDLLVDLLWQARATGGFWPVAFSVAGSEHVLASLAVASRVVNLAHDPNDLLELASNGHGSSGSNEHLPRQRFTRQVIGAIRARAVVPDLTTAMLPLATLAKQLAENAEASFEDAALATDLLIALHFRAPVSAKEPDAAGIAERAAAIAMLLDAAPSDPARRERMAGLLVRQAVAVVGISSEVRAAMHRLLNSDAALAQWGGTVLTWFPEAVAPAMAHDPDLARRLAVISMTFEETRDEDVAFGGGSVLPLRESRKQQSQHAAWRLGEEFPKICADDIVTATDIICEVLGAADSADDPEMWPMFAHGVTGWLEHGYGFGVDFHSQDNEQKMLSALADALVEQEIEAAQPVVTLLVDKVHNTGVWAALMESPRQPAALCRALFPAFESGSLLTHPDTFSQAATLLKAAATEGTVPHQDLEAVVGEALKLVDQNGRSEYVKDVLVGCLDVDAITDESIAAHRASVGEKAPDIPAPPSMITQALPYSPIDHLLEGGVTVGPQVAAAARDLHTALDKLDDNEASDPDAIAQLVDMFALAHDVFAAAETTPSQIQYLLVDAARRLARAKDITPEHVRGPLVIKVLAEAAGCSDAGTFLS</sequence>
<dbReference type="AlphaFoldDB" id="A0A6M1QU10"/>
<accession>A0A6M1QU10</accession>
<dbReference type="Proteomes" id="UP000483261">
    <property type="component" value="Unassembled WGS sequence"/>
</dbReference>
<dbReference type="EMBL" id="JAALAA010000001">
    <property type="protein sequence ID" value="NGN91296.1"/>
    <property type="molecule type" value="Genomic_DNA"/>
</dbReference>